<dbReference type="Proteomes" id="UP000230423">
    <property type="component" value="Unassembled WGS sequence"/>
</dbReference>
<dbReference type="GO" id="GO:0019825">
    <property type="term" value="F:oxygen binding"/>
    <property type="evidence" value="ECO:0007669"/>
    <property type="project" value="InterPro"/>
</dbReference>
<reference evidence="3 4" key="1">
    <citation type="submission" date="2015-09" db="EMBL/GenBank/DDBJ databases">
        <title>Draft genome of the parasitic nematode Teladorsagia circumcincta isolate WARC Sus (inbred).</title>
        <authorList>
            <person name="Mitreva M."/>
        </authorList>
    </citation>
    <scope>NUCLEOTIDE SEQUENCE [LARGE SCALE GENOMIC DNA]</scope>
    <source>
        <strain evidence="3 4">S</strain>
    </source>
</reference>
<dbReference type="SUPFAM" id="SSF46458">
    <property type="entry name" value="Globin-like"/>
    <property type="match status" value="1"/>
</dbReference>
<evidence type="ECO:0000259" key="2">
    <source>
        <dbReference type="PROSITE" id="PS01033"/>
    </source>
</evidence>
<dbReference type="OrthoDB" id="5843513at2759"/>
<keyword evidence="4" id="KW-1185">Reference proteome</keyword>
<dbReference type="InterPro" id="IPR009050">
    <property type="entry name" value="Globin-like_sf"/>
</dbReference>
<dbReference type="InterPro" id="IPR000971">
    <property type="entry name" value="Globin"/>
</dbReference>
<feature type="domain" description="Globin" evidence="2">
    <location>
        <begin position="111"/>
        <end position="256"/>
    </location>
</feature>
<proteinExistence type="predicted"/>
<dbReference type="Gene3D" id="1.10.490.10">
    <property type="entry name" value="Globins"/>
    <property type="match status" value="1"/>
</dbReference>
<protein>
    <recommendedName>
        <fullName evidence="2">Globin domain-containing protein</fullName>
    </recommendedName>
</protein>
<evidence type="ECO:0000313" key="4">
    <source>
        <dbReference type="Proteomes" id="UP000230423"/>
    </source>
</evidence>
<sequence>MNDLIENGPTEVPNGMLCWETKTLQHKSRDLVGQMYEDEELVNVKTRQQCGRGESMGTRSAVDRIIANKYTTGGPSHGKIGGDMGGTVKEGLPGHGLRIESQSKMGNESSALTKLRRGSKDKAQPMILECEEPKPTIGDAILKRAMSNRPEMRTFMSRLSDQQIDIMGKQFYSLIADSVEHIEHPEAVQQHAKAFGESYAALCQLGFRPDYFAPLADAAIAECVKLDGGAHKRCETLLAWSQLISAIFTSVRDGYYSRVRYQRRSSLPQGMISKQLSIDLSRSIDQDAYIQE</sequence>
<evidence type="ECO:0000313" key="3">
    <source>
        <dbReference type="EMBL" id="PIO72057.1"/>
    </source>
</evidence>
<gene>
    <name evidence="3" type="ORF">TELCIR_06026</name>
</gene>
<dbReference type="InterPro" id="IPR012292">
    <property type="entry name" value="Globin/Proto"/>
</dbReference>
<feature type="region of interest" description="Disordered" evidence="1">
    <location>
        <begin position="98"/>
        <end position="118"/>
    </location>
</feature>
<evidence type="ECO:0000256" key="1">
    <source>
        <dbReference type="SAM" id="MobiDB-lite"/>
    </source>
</evidence>
<dbReference type="AlphaFoldDB" id="A0A2G9UPB6"/>
<dbReference type="PROSITE" id="PS01033">
    <property type="entry name" value="GLOBIN"/>
    <property type="match status" value="1"/>
</dbReference>
<dbReference type="GO" id="GO:0020037">
    <property type="term" value="F:heme binding"/>
    <property type="evidence" value="ECO:0007669"/>
    <property type="project" value="InterPro"/>
</dbReference>
<organism evidence="3 4">
    <name type="scientific">Teladorsagia circumcincta</name>
    <name type="common">Brown stomach worm</name>
    <name type="synonym">Ostertagia circumcincta</name>
    <dbReference type="NCBI Taxonomy" id="45464"/>
    <lineage>
        <taxon>Eukaryota</taxon>
        <taxon>Metazoa</taxon>
        <taxon>Ecdysozoa</taxon>
        <taxon>Nematoda</taxon>
        <taxon>Chromadorea</taxon>
        <taxon>Rhabditida</taxon>
        <taxon>Rhabditina</taxon>
        <taxon>Rhabditomorpha</taxon>
        <taxon>Strongyloidea</taxon>
        <taxon>Trichostrongylidae</taxon>
        <taxon>Teladorsagia</taxon>
    </lineage>
</organism>
<name>A0A2G9UPB6_TELCI</name>
<dbReference type="EMBL" id="KZ345780">
    <property type="protein sequence ID" value="PIO72057.1"/>
    <property type="molecule type" value="Genomic_DNA"/>
</dbReference>
<accession>A0A2G9UPB6</accession>
<feature type="compositionally biased region" description="Polar residues" evidence="1">
    <location>
        <begin position="100"/>
        <end position="112"/>
    </location>
</feature>